<dbReference type="RefSeq" id="WP_346041978.1">
    <property type="nucleotide sequence ID" value="NZ_BAAACP010000002.1"/>
</dbReference>
<evidence type="ECO:0000313" key="1">
    <source>
        <dbReference type="EMBL" id="GAA0861927.1"/>
    </source>
</evidence>
<keyword evidence="2" id="KW-1185">Reference proteome</keyword>
<dbReference type="Proteomes" id="UP001400965">
    <property type="component" value="Unassembled WGS sequence"/>
</dbReference>
<comment type="caution">
    <text evidence="1">The sequence shown here is derived from an EMBL/GenBank/DDBJ whole genome shotgun (WGS) entry which is preliminary data.</text>
</comment>
<proteinExistence type="predicted"/>
<protein>
    <recommendedName>
        <fullName evidence="3">PepSY domain-containing protein</fullName>
    </recommendedName>
</protein>
<organism evidence="1 2">
    <name type="scientific">Paraclostridium tenue</name>
    <dbReference type="NCBI Taxonomy" id="1737"/>
    <lineage>
        <taxon>Bacteria</taxon>
        <taxon>Bacillati</taxon>
        <taxon>Bacillota</taxon>
        <taxon>Clostridia</taxon>
        <taxon>Peptostreptococcales</taxon>
        <taxon>Peptostreptococcaceae</taxon>
        <taxon>Paraclostridium</taxon>
    </lineage>
</organism>
<evidence type="ECO:0000313" key="2">
    <source>
        <dbReference type="Proteomes" id="UP001400965"/>
    </source>
</evidence>
<dbReference type="EMBL" id="BAAACP010000002">
    <property type="protein sequence ID" value="GAA0861927.1"/>
    <property type="molecule type" value="Genomic_DNA"/>
</dbReference>
<reference evidence="2" key="1">
    <citation type="journal article" date="2019" name="Int. J. Syst. Evol. Microbiol.">
        <title>The Global Catalogue of Microorganisms (GCM) 10K type strain sequencing project: providing services to taxonomists for standard genome sequencing and annotation.</title>
        <authorList>
            <consortium name="The Broad Institute Genomics Platform"/>
            <consortium name="The Broad Institute Genome Sequencing Center for Infectious Disease"/>
            <person name="Wu L."/>
            <person name="Ma J."/>
        </authorList>
    </citation>
    <scope>NUCLEOTIDE SEQUENCE [LARGE SCALE GENOMIC DNA]</scope>
    <source>
        <strain evidence="2">JCM 6486</strain>
    </source>
</reference>
<sequence length="164" mass="18958">MLIDAIEVKVQKSDMKKIERDKVPLMSKVVQLNPRIKNTTLQYIEYKIITYDITLKTKGKNIFKQDKSSNKITMLVNTHTGFSESITKIPKTSKINISKKYIKKSNMDEESMLESIKIEILKLVKNIIINNKGHIHDIKVIDIKSIYKPYWIGTYNGKSVLLDA</sequence>
<evidence type="ECO:0008006" key="3">
    <source>
        <dbReference type="Google" id="ProtNLM"/>
    </source>
</evidence>
<gene>
    <name evidence="1" type="ORF">GCM10008917_05240</name>
</gene>
<accession>A0ABP3X8N1</accession>
<name>A0ABP3X8N1_9FIRM</name>